<feature type="domain" description="VWFD" evidence="3">
    <location>
        <begin position="130"/>
        <end position="235"/>
    </location>
</feature>
<dbReference type="Pfam" id="PF00094">
    <property type="entry name" value="VWD"/>
    <property type="match status" value="1"/>
</dbReference>
<reference evidence="5" key="1">
    <citation type="submission" date="2025-08" db="UniProtKB">
        <authorList>
            <consortium name="RefSeq"/>
        </authorList>
    </citation>
    <scope>IDENTIFICATION</scope>
    <source>
        <tissue evidence="5">Testes</tissue>
    </source>
</reference>
<dbReference type="PROSITE" id="PS01186">
    <property type="entry name" value="EGF_2"/>
    <property type="match status" value="1"/>
</dbReference>
<dbReference type="InterPro" id="IPR025615">
    <property type="entry name" value="TILa_dom"/>
</dbReference>
<dbReference type="InterPro" id="IPR001846">
    <property type="entry name" value="VWF_type-D"/>
</dbReference>
<evidence type="ECO:0000256" key="1">
    <source>
        <dbReference type="PROSITE-ProRule" id="PRU00076"/>
    </source>
</evidence>
<dbReference type="Pfam" id="PF12714">
    <property type="entry name" value="TILa"/>
    <property type="match status" value="1"/>
</dbReference>
<accession>A0ABM0M0Q0</accession>
<keyword evidence="1" id="KW-0245">EGF-like domain</keyword>
<dbReference type="InterPro" id="IPR052749">
    <property type="entry name" value="Alpha-tectorin"/>
</dbReference>
<dbReference type="SUPFAM" id="SSF57567">
    <property type="entry name" value="Serine protease inhibitors"/>
    <property type="match status" value="1"/>
</dbReference>
<dbReference type="InterPro" id="IPR036084">
    <property type="entry name" value="Ser_inhib-like_sf"/>
</dbReference>
<dbReference type="PANTHER" id="PTHR46160:SF8">
    <property type="entry name" value="VWFD DOMAIN-CONTAINING PROTEIN"/>
    <property type="match status" value="1"/>
</dbReference>
<evidence type="ECO:0000313" key="5">
    <source>
        <dbReference type="RefSeq" id="XP_006813591.1"/>
    </source>
</evidence>
<gene>
    <name evidence="5" type="primary">LOC102804997</name>
</gene>
<proteinExistence type="predicted"/>
<dbReference type="Gene3D" id="2.10.25.10">
    <property type="entry name" value="Laminin"/>
    <property type="match status" value="1"/>
</dbReference>
<comment type="caution">
    <text evidence="1">Lacks conserved residue(s) required for the propagation of feature annotation.</text>
</comment>
<dbReference type="PROSITE" id="PS50026">
    <property type="entry name" value="EGF_3"/>
    <property type="match status" value="1"/>
</dbReference>
<protein>
    <submittedName>
        <fullName evidence="5">IgGFc-binding protein-like</fullName>
    </submittedName>
</protein>
<dbReference type="PANTHER" id="PTHR46160">
    <property type="entry name" value="ALPHA-TECTORIN-RELATED"/>
    <property type="match status" value="1"/>
</dbReference>
<dbReference type="CDD" id="cd19941">
    <property type="entry name" value="TIL"/>
    <property type="match status" value="1"/>
</dbReference>
<dbReference type="Pfam" id="PF01826">
    <property type="entry name" value="TIL"/>
    <property type="match status" value="1"/>
</dbReference>
<dbReference type="Proteomes" id="UP000694865">
    <property type="component" value="Unplaced"/>
</dbReference>
<feature type="domain" description="EGF-like" evidence="2">
    <location>
        <begin position="86"/>
        <end position="126"/>
    </location>
</feature>
<evidence type="ECO:0000313" key="4">
    <source>
        <dbReference type="Proteomes" id="UP000694865"/>
    </source>
</evidence>
<feature type="non-terminal residue" evidence="5">
    <location>
        <position position="1"/>
    </location>
</feature>
<dbReference type="PROSITE" id="PS51233">
    <property type="entry name" value="VWFD"/>
    <property type="match status" value="1"/>
</dbReference>
<sequence>LSCPEGAVYEMLTSACPNTCVNPTASSQCMENEVEGCECEDGKLFDGEKCVSPRDCGCRYAGLVFQRDTTFMTHDCKRMCRCTVDGITECERIQCHGNAYCGLDSDFNYGCHCTDGYDGDGIESCLKSYSECVIYGDPHYSTFDGRTYDFQGECEYTLSTSACGDIQFLPVYSVIANNQKIKPSDSVSYTREVYVIVEDVEYELLQGNNVRVNGSSVNLPYNDFKVEVKNSGRYV</sequence>
<evidence type="ECO:0000259" key="2">
    <source>
        <dbReference type="PROSITE" id="PS50026"/>
    </source>
</evidence>
<feature type="non-terminal residue" evidence="5">
    <location>
        <position position="235"/>
    </location>
</feature>
<dbReference type="InterPro" id="IPR000742">
    <property type="entry name" value="EGF"/>
</dbReference>
<dbReference type="InterPro" id="IPR002919">
    <property type="entry name" value="TIL_dom"/>
</dbReference>
<dbReference type="GeneID" id="102804997"/>
<name>A0ABM0M0Q0_SACKO</name>
<organism evidence="4 5">
    <name type="scientific">Saccoglossus kowalevskii</name>
    <name type="common">Acorn worm</name>
    <dbReference type="NCBI Taxonomy" id="10224"/>
    <lineage>
        <taxon>Eukaryota</taxon>
        <taxon>Metazoa</taxon>
        <taxon>Hemichordata</taxon>
        <taxon>Enteropneusta</taxon>
        <taxon>Harrimaniidae</taxon>
        <taxon>Saccoglossus</taxon>
    </lineage>
</organism>
<keyword evidence="4" id="KW-1185">Reference proteome</keyword>
<evidence type="ECO:0000259" key="3">
    <source>
        <dbReference type="PROSITE" id="PS51233"/>
    </source>
</evidence>
<dbReference type="RefSeq" id="XP_006813591.1">
    <property type="nucleotide sequence ID" value="XM_006813528.1"/>
</dbReference>